<dbReference type="InterPro" id="IPR020846">
    <property type="entry name" value="MFS_dom"/>
</dbReference>
<dbReference type="InterPro" id="IPR050549">
    <property type="entry name" value="MFS_Trehalose_Transporter"/>
</dbReference>
<feature type="transmembrane region" description="Helical" evidence="6">
    <location>
        <begin position="21"/>
        <end position="44"/>
    </location>
</feature>
<dbReference type="EMBL" id="GDRN01076129">
    <property type="protein sequence ID" value="JAI62930.1"/>
    <property type="molecule type" value="Transcribed_RNA"/>
</dbReference>
<evidence type="ECO:0000256" key="6">
    <source>
        <dbReference type="SAM" id="Phobius"/>
    </source>
</evidence>
<proteinExistence type="predicted"/>
<evidence type="ECO:0000256" key="3">
    <source>
        <dbReference type="ARBA" id="ARBA00022989"/>
    </source>
</evidence>
<dbReference type="PROSITE" id="PS50850">
    <property type="entry name" value="MFS"/>
    <property type="match status" value="1"/>
</dbReference>
<keyword evidence="2 6" id="KW-0812">Transmembrane</keyword>
<dbReference type="PROSITE" id="PS00217">
    <property type="entry name" value="SUGAR_TRANSPORT_2"/>
    <property type="match status" value="1"/>
</dbReference>
<dbReference type="Pfam" id="PF00083">
    <property type="entry name" value="Sugar_tr"/>
    <property type="match status" value="1"/>
</dbReference>
<feature type="domain" description="Major facilitator superfamily (MFS) profile" evidence="7">
    <location>
        <begin position="14"/>
        <end position="484"/>
    </location>
</feature>
<evidence type="ECO:0000256" key="1">
    <source>
        <dbReference type="ARBA" id="ARBA00004141"/>
    </source>
</evidence>
<feature type="transmembrane region" description="Helical" evidence="6">
    <location>
        <begin position="324"/>
        <end position="341"/>
    </location>
</feature>
<keyword evidence="5" id="KW-0175">Coiled coil</keyword>
<evidence type="ECO:0000256" key="4">
    <source>
        <dbReference type="ARBA" id="ARBA00023136"/>
    </source>
</evidence>
<evidence type="ECO:0000256" key="5">
    <source>
        <dbReference type="SAM" id="Coils"/>
    </source>
</evidence>
<dbReference type="GO" id="GO:0016020">
    <property type="term" value="C:membrane"/>
    <property type="evidence" value="ECO:0007669"/>
    <property type="project" value="UniProtKB-SubCell"/>
</dbReference>
<dbReference type="PANTHER" id="PTHR48021">
    <property type="match status" value="1"/>
</dbReference>
<keyword evidence="4 6" id="KW-0472">Membrane</keyword>
<name>A0A0P4WBK4_SCYOL</name>
<evidence type="ECO:0000256" key="2">
    <source>
        <dbReference type="ARBA" id="ARBA00022692"/>
    </source>
</evidence>
<organism evidence="8">
    <name type="scientific">Scylla olivacea</name>
    <name type="common">Orange mud crab</name>
    <name type="synonym">Cancer olivacea</name>
    <dbReference type="NCBI Taxonomy" id="85551"/>
    <lineage>
        <taxon>Eukaryota</taxon>
        <taxon>Metazoa</taxon>
        <taxon>Ecdysozoa</taxon>
        <taxon>Arthropoda</taxon>
        <taxon>Crustacea</taxon>
        <taxon>Multicrustacea</taxon>
        <taxon>Malacostraca</taxon>
        <taxon>Eumalacostraca</taxon>
        <taxon>Eucarida</taxon>
        <taxon>Decapoda</taxon>
        <taxon>Pleocyemata</taxon>
        <taxon>Brachyura</taxon>
        <taxon>Eubrachyura</taxon>
        <taxon>Portunoidea</taxon>
        <taxon>Portunidae</taxon>
        <taxon>Portuninae</taxon>
        <taxon>Scylla</taxon>
    </lineage>
</organism>
<dbReference type="InterPro" id="IPR005828">
    <property type="entry name" value="MFS_sugar_transport-like"/>
</dbReference>
<accession>A0A0P4WBK4</accession>
<dbReference type="InterPro" id="IPR036259">
    <property type="entry name" value="MFS_trans_sf"/>
</dbReference>
<dbReference type="Gene3D" id="1.20.1250.20">
    <property type="entry name" value="MFS general substrate transporter like domains"/>
    <property type="match status" value="1"/>
</dbReference>
<comment type="subcellular location">
    <subcellularLocation>
        <location evidence="1">Membrane</location>
        <topology evidence="1">Multi-pass membrane protein</topology>
    </subcellularLocation>
</comment>
<reference evidence="8" key="1">
    <citation type="submission" date="2015-09" db="EMBL/GenBank/DDBJ databases">
        <title>Scylla olivacea transcriptome.</title>
        <authorList>
            <person name="Ikhwanuddin M."/>
        </authorList>
    </citation>
    <scope>NUCLEOTIDE SEQUENCE</scope>
</reference>
<evidence type="ECO:0000259" key="7">
    <source>
        <dbReference type="PROSITE" id="PS50850"/>
    </source>
</evidence>
<feature type="coiled-coil region" evidence="5">
    <location>
        <begin position="208"/>
        <end position="242"/>
    </location>
</feature>
<dbReference type="GO" id="GO:0022857">
    <property type="term" value="F:transmembrane transporter activity"/>
    <property type="evidence" value="ECO:0007669"/>
    <property type="project" value="InterPro"/>
</dbReference>
<feature type="transmembrane region" description="Helical" evidence="6">
    <location>
        <begin position="174"/>
        <end position="195"/>
    </location>
</feature>
<sequence length="484" mass="54088">MLETPSATHLRILKQVMKVSGVCLGVFNMGLMLVWPSVAFADMHRENSTIYGNSITLSDTQRDLVGSILPAGSLLGTLAGGHLVARIGRRRSMLWLTIPCVLAWVILAVSYNLATILIGRFVNGLYCGLVVVAGWAYAVELPDTAVRGSLAAFPTLFLQLGYIIVLVSGLCLRWYQISFVGIGTSIISVVALWFIPESPSYLIATGQEDEARRELRSLRGVHADIEDEINDLRVKNSNLKSVSFFEILKIPDIRKTLIVLFVLFFIHNFCGMQIFTVNMTRIFRESGTQLGEAISSLIVFLTLLVGSTVSIFTINHIGRRNSMVISLSILVVCLVMFGSYVHTTDSEKAARAEEIKKNASAMLTTHTIKVKNESNLVEYHPPHSKITSEIVNIVSIHERDESTFKAKNETVMAKSWARRHRWVPVICLLVFMAGASLGITQVPFILNNEYFPTYIRAQHRLYSAGRKNKRRSHDVTEVRPSWKF</sequence>
<feature type="transmembrane region" description="Helical" evidence="6">
    <location>
        <begin position="117"/>
        <end position="138"/>
    </location>
</feature>
<dbReference type="SUPFAM" id="SSF103473">
    <property type="entry name" value="MFS general substrate transporter"/>
    <property type="match status" value="1"/>
</dbReference>
<protein>
    <recommendedName>
        <fullName evidence="7">Major facilitator superfamily (MFS) profile domain-containing protein</fullName>
    </recommendedName>
</protein>
<evidence type="ECO:0000313" key="8">
    <source>
        <dbReference type="EMBL" id="JAI62930.1"/>
    </source>
</evidence>
<feature type="transmembrane region" description="Helical" evidence="6">
    <location>
        <begin position="422"/>
        <end position="446"/>
    </location>
</feature>
<feature type="transmembrane region" description="Helical" evidence="6">
    <location>
        <begin position="297"/>
        <end position="317"/>
    </location>
</feature>
<feature type="transmembrane region" description="Helical" evidence="6">
    <location>
        <begin position="257"/>
        <end position="277"/>
    </location>
</feature>
<dbReference type="InterPro" id="IPR005829">
    <property type="entry name" value="Sugar_transporter_CS"/>
</dbReference>
<feature type="transmembrane region" description="Helical" evidence="6">
    <location>
        <begin position="92"/>
        <end position="111"/>
    </location>
</feature>
<keyword evidence="3 6" id="KW-1133">Transmembrane helix</keyword>
<dbReference type="PANTHER" id="PTHR48021:SF1">
    <property type="entry name" value="GH07001P-RELATED"/>
    <property type="match status" value="1"/>
</dbReference>
<dbReference type="AlphaFoldDB" id="A0A0P4WBK4"/>
<feature type="transmembrane region" description="Helical" evidence="6">
    <location>
        <begin position="150"/>
        <end position="168"/>
    </location>
</feature>